<comment type="caution">
    <text evidence="8">The sequence shown here is derived from an EMBL/GenBank/DDBJ whole genome shotgun (WGS) entry which is preliminary data.</text>
</comment>
<dbReference type="PANTHER" id="PTHR30071:SF1">
    <property type="entry name" value="CYTOCHROME B_B6 PROTEIN-RELATED"/>
    <property type="match status" value="1"/>
</dbReference>
<evidence type="ECO:0000313" key="8">
    <source>
        <dbReference type="EMBL" id="GMA87833.1"/>
    </source>
</evidence>
<feature type="transmembrane region" description="Helical" evidence="6">
    <location>
        <begin position="17"/>
        <end position="36"/>
    </location>
</feature>
<keyword evidence="9" id="KW-1185">Reference proteome</keyword>
<dbReference type="InterPro" id="IPR002541">
    <property type="entry name" value="Cyt_c_assembly"/>
</dbReference>
<keyword evidence="3" id="KW-0201">Cytochrome c-type biogenesis</keyword>
<gene>
    <name evidence="8" type="ORF">GCM10025868_30830</name>
</gene>
<evidence type="ECO:0000256" key="3">
    <source>
        <dbReference type="ARBA" id="ARBA00022748"/>
    </source>
</evidence>
<feature type="transmembrane region" description="Helical" evidence="6">
    <location>
        <begin position="51"/>
        <end position="68"/>
    </location>
</feature>
<evidence type="ECO:0000256" key="1">
    <source>
        <dbReference type="ARBA" id="ARBA00004141"/>
    </source>
</evidence>
<keyword evidence="4 6" id="KW-1133">Transmembrane helix</keyword>
<comment type="subcellular location">
    <subcellularLocation>
        <location evidence="1">Membrane</location>
        <topology evidence="1">Multi-pass membrane protein</topology>
    </subcellularLocation>
</comment>
<evidence type="ECO:0000256" key="4">
    <source>
        <dbReference type="ARBA" id="ARBA00022989"/>
    </source>
</evidence>
<organism evidence="8 9">
    <name type="scientific">Angustibacter aerolatus</name>
    <dbReference type="NCBI Taxonomy" id="1162965"/>
    <lineage>
        <taxon>Bacteria</taxon>
        <taxon>Bacillati</taxon>
        <taxon>Actinomycetota</taxon>
        <taxon>Actinomycetes</taxon>
        <taxon>Kineosporiales</taxon>
        <taxon>Kineosporiaceae</taxon>
    </lineage>
</organism>
<dbReference type="PANTHER" id="PTHR30071">
    <property type="entry name" value="HEME EXPORTER PROTEIN C"/>
    <property type="match status" value="1"/>
</dbReference>
<evidence type="ECO:0000259" key="7">
    <source>
        <dbReference type="Pfam" id="PF01578"/>
    </source>
</evidence>
<evidence type="ECO:0000313" key="9">
    <source>
        <dbReference type="Proteomes" id="UP001157017"/>
    </source>
</evidence>
<keyword evidence="5 6" id="KW-0472">Membrane</keyword>
<feature type="transmembrane region" description="Helical" evidence="6">
    <location>
        <begin position="80"/>
        <end position="106"/>
    </location>
</feature>
<keyword evidence="2 6" id="KW-0812">Transmembrane</keyword>
<evidence type="ECO:0000256" key="5">
    <source>
        <dbReference type="ARBA" id="ARBA00023136"/>
    </source>
</evidence>
<dbReference type="Pfam" id="PF01578">
    <property type="entry name" value="Cytochrom_C_asm"/>
    <property type="match status" value="1"/>
</dbReference>
<proteinExistence type="predicted"/>
<dbReference type="EMBL" id="BSUZ01000001">
    <property type="protein sequence ID" value="GMA87833.1"/>
    <property type="molecule type" value="Genomic_DNA"/>
</dbReference>
<evidence type="ECO:0000256" key="2">
    <source>
        <dbReference type="ARBA" id="ARBA00022692"/>
    </source>
</evidence>
<protein>
    <recommendedName>
        <fullName evidence="7">Cytochrome c assembly protein domain-containing protein</fullName>
    </recommendedName>
</protein>
<dbReference type="InterPro" id="IPR045062">
    <property type="entry name" value="Cyt_c_biogenesis_CcsA/CcmC"/>
</dbReference>
<dbReference type="Proteomes" id="UP001157017">
    <property type="component" value="Unassembled WGS sequence"/>
</dbReference>
<name>A0ABQ6JHZ0_9ACTN</name>
<feature type="domain" description="Cytochrome c assembly protein" evidence="7">
    <location>
        <begin position="4"/>
        <end position="103"/>
    </location>
</feature>
<sequence length="109" mass="12257">MDALPSARDLDLTSYRLHAIAFPLWTFTLVAGAIWAENAWGRYWGWDPKEVWTFVIWVVYAGYLHARATRGWQGRKAAGLALAGYACILFNFLVVNIFFVGMHAYAGVG</sequence>
<accession>A0ABQ6JHZ0</accession>
<reference evidence="9" key="1">
    <citation type="journal article" date="2019" name="Int. J. Syst. Evol. Microbiol.">
        <title>The Global Catalogue of Microorganisms (GCM) 10K type strain sequencing project: providing services to taxonomists for standard genome sequencing and annotation.</title>
        <authorList>
            <consortium name="The Broad Institute Genomics Platform"/>
            <consortium name="The Broad Institute Genome Sequencing Center for Infectious Disease"/>
            <person name="Wu L."/>
            <person name="Ma J."/>
        </authorList>
    </citation>
    <scope>NUCLEOTIDE SEQUENCE [LARGE SCALE GENOMIC DNA]</scope>
    <source>
        <strain evidence="9">NBRC 108730</strain>
    </source>
</reference>
<evidence type="ECO:0000256" key="6">
    <source>
        <dbReference type="SAM" id="Phobius"/>
    </source>
</evidence>